<sequence>MLNSFLYPANMLDTISNGLKNGCSPYGRWRLGVTLIGDVLGDLWLGAGVGRSWLMASDYIYKFRGSLTFVVMNSGVIILLIRLLHYSDLRL</sequence>
<dbReference type="Proteomes" id="UP000293874">
    <property type="component" value="Unassembled WGS sequence"/>
</dbReference>
<dbReference type="AlphaFoldDB" id="A0A4Q7N0I0"/>
<evidence type="ECO:0000313" key="2">
    <source>
        <dbReference type="EMBL" id="RZS75087.1"/>
    </source>
</evidence>
<accession>A0A4Q7N0I0</accession>
<organism evidence="2 3">
    <name type="scientific">Pseudobacter ginsenosidimutans</name>
    <dbReference type="NCBI Taxonomy" id="661488"/>
    <lineage>
        <taxon>Bacteria</taxon>
        <taxon>Pseudomonadati</taxon>
        <taxon>Bacteroidota</taxon>
        <taxon>Chitinophagia</taxon>
        <taxon>Chitinophagales</taxon>
        <taxon>Chitinophagaceae</taxon>
        <taxon>Pseudobacter</taxon>
    </lineage>
</organism>
<name>A0A4Q7N0I0_9BACT</name>
<feature type="transmembrane region" description="Helical" evidence="1">
    <location>
        <begin position="63"/>
        <end position="84"/>
    </location>
</feature>
<gene>
    <name evidence="2" type="ORF">EV199_0947</name>
</gene>
<keyword evidence="3" id="KW-1185">Reference proteome</keyword>
<protein>
    <submittedName>
        <fullName evidence="2">Uncharacterized protein</fullName>
    </submittedName>
</protein>
<keyword evidence="1" id="KW-0472">Membrane</keyword>
<evidence type="ECO:0000256" key="1">
    <source>
        <dbReference type="SAM" id="Phobius"/>
    </source>
</evidence>
<comment type="caution">
    <text evidence="2">The sequence shown here is derived from an EMBL/GenBank/DDBJ whole genome shotgun (WGS) entry which is preliminary data.</text>
</comment>
<reference evidence="2 3" key="1">
    <citation type="submission" date="2019-02" db="EMBL/GenBank/DDBJ databases">
        <title>Genomic Encyclopedia of Type Strains, Phase IV (KMG-IV): sequencing the most valuable type-strain genomes for metagenomic binning, comparative biology and taxonomic classification.</title>
        <authorList>
            <person name="Goeker M."/>
        </authorList>
    </citation>
    <scope>NUCLEOTIDE SEQUENCE [LARGE SCALE GENOMIC DNA]</scope>
    <source>
        <strain evidence="2 3">DSM 18116</strain>
    </source>
</reference>
<proteinExistence type="predicted"/>
<keyword evidence="1" id="KW-1133">Transmembrane helix</keyword>
<keyword evidence="1" id="KW-0812">Transmembrane</keyword>
<evidence type="ECO:0000313" key="3">
    <source>
        <dbReference type="Proteomes" id="UP000293874"/>
    </source>
</evidence>
<dbReference type="EMBL" id="SGXA01000001">
    <property type="protein sequence ID" value="RZS75087.1"/>
    <property type="molecule type" value="Genomic_DNA"/>
</dbReference>